<evidence type="ECO:0000259" key="9">
    <source>
        <dbReference type="Pfam" id="PF07992"/>
    </source>
</evidence>
<comment type="cofactor">
    <cofactor evidence="1">
        <name>FAD</name>
        <dbReference type="ChEBI" id="CHEBI:57692"/>
    </cofactor>
</comment>
<keyword evidence="4" id="KW-0274">FAD</keyword>
<dbReference type="PANTHER" id="PTHR43429:SF1">
    <property type="entry name" value="NAD(P)H SULFUR OXIDOREDUCTASE (COA-DEPENDENT)"/>
    <property type="match status" value="1"/>
</dbReference>
<dbReference type="EMBL" id="AZFW01000150">
    <property type="protein sequence ID" value="KRM23728.1"/>
    <property type="molecule type" value="Genomic_DNA"/>
</dbReference>
<proteinExistence type="inferred from homology"/>
<sequence>MAFERSIAILKIIVIGATHAGTFATQQILTEHPDYAVTVYERNDNLSFLSCGIALWVGNNVSDPNKMFYSSPDALAQLGATMRMEHNITAIDPDAKTIAATNLVTGEQVTDHYDKLVFTPGSAPVIPPIPGIQSERVFLCKNWTDAKKLHDNAQSINSVVVIGAGYIGAELAEQYALSGKKVTLVDAFDRVLAKNFDRDITNRIEALYTKHGTALALGQKVTSFTTAADQITVTTDQAAYTADIAVLAVGFRPRTELLQNQVDMLANGAVITDAYMQSSRPEIFAAGDSAAVHYNPTGQDDYIPLATNAVRQGILIGKNIAAPTERYLGTQASSAVALFDMTLAASGLTAAGAAARGITVDSVTIEQNYRPEFMLTTTPVAASLTWDPTTHQVLGGAFYSAHDVSMSANMISMAIQTKMTIETLAMVDTFFQPNFDQPINWVNAVAMAAVEKAKQAEPAI</sequence>
<organism evidence="10 11">
    <name type="scientific">Schleiferilactobacillus harbinensis DSM 16991</name>
    <dbReference type="NCBI Taxonomy" id="1122147"/>
    <lineage>
        <taxon>Bacteria</taxon>
        <taxon>Bacillati</taxon>
        <taxon>Bacillota</taxon>
        <taxon>Bacilli</taxon>
        <taxon>Lactobacillales</taxon>
        <taxon>Lactobacillaceae</taxon>
        <taxon>Schleiferilactobacillus</taxon>
    </lineage>
</organism>
<comment type="similarity">
    <text evidence="2">Belongs to the class-III pyridine nucleotide-disulfide oxidoreductase family.</text>
</comment>
<dbReference type="Pfam" id="PF02852">
    <property type="entry name" value="Pyr_redox_dim"/>
    <property type="match status" value="1"/>
</dbReference>
<evidence type="ECO:0000256" key="6">
    <source>
        <dbReference type="ARBA" id="ARBA00023097"/>
    </source>
</evidence>
<keyword evidence="6" id="KW-0558">Oxidation</keyword>
<evidence type="ECO:0000256" key="7">
    <source>
        <dbReference type="ARBA" id="ARBA00023284"/>
    </source>
</evidence>
<dbReference type="InterPro" id="IPR036188">
    <property type="entry name" value="FAD/NAD-bd_sf"/>
</dbReference>
<gene>
    <name evidence="10" type="ORF">FC91_GL001588</name>
</gene>
<dbReference type="SUPFAM" id="SSF55424">
    <property type="entry name" value="FAD/NAD-linked reductases, dimerisation (C-terminal) domain"/>
    <property type="match status" value="1"/>
</dbReference>
<evidence type="ECO:0000256" key="2">
    <source>
        <dbReference type="ARBA" id="ARBA00009130"/>
    </source>
</evidence>
<evidence type="ECO:0000256" key="5">
    <source>
        <dbReference type="ARBA" id="ARBA00023002"/>
    </source>
</evidence>
<dbReference type="AlphaFoldDB" id="A0A0R1X0D7"/>
<dbReference type="eggNOG" id="COG0446">
    <property type="taxonomic scope" value="Bacteria"/>
</dbReference>
<dbReference type="Gene3D" id="3.30.390.30">
    <property type="match status" value="1"/>
</dbReference>
<feature type="domain" description="FAD/NAD(P)-binding" evidence="9">
    <location>
        <begin position="11"/>
        <end position="313"/>
    </location>
</feature>
<evidence type="ECO:0000313" key="10">
    <source>
        <dbReference type="EMBL" id="KRM23728.1"/>
    </source>
</evidence>
<keyword evidence="3" id="KW-0285">Flavoprotein</keyword>
<dbReference type="PATRIC" id="fig|1122147.4.peg.1647"/>
<protein>
    <submittedName>
        <fullName evidence="10">NADH oxidase</fullName>
    </submittedName>
</protein>
<dbReference type="PRINTS" id="PR00411">
    <property type="entry name" value="PNDRDTASEI"/>
</dbReference>
<dbReference type="InterPro" id="IPR050260">
    <property type="entry name" value="FAD-bd_OxRdtase"/>
</dbReference>
<keyword evidence="5" id="KW-0560">Oxidoreductase</keyword>
<accession>A0A0R1X0D7</accession>
<evidence type="ECO:0000256" key="1">
    <source>
        <dbReference type="ARBA" id="ARBA00001974"/>
    </source>
</evidence>
<evidence type="ECO:0000259" key="8">
    <source>
        <dbReference type="Pfam" id="PF02852"/>
    </source>
</evidence>
<keyword evidence="7" id="KW-0676">Redox-active center</keyword>
<name>A0A0R1X0D7_9LACO</name>
<evidence type="ECO:0000256" key="3">
    <source>
        <dbReference type="ARBA" id="ARBA00022630"/>
    </source>
</evidence>
<dbReference type="SUPFAM" id="SSF51905">
    <property type="entry name" value="FAD/NAD(P)-binding domain"/>
    <property type="match status" value="1"/>
</dbReference>
<dbReference type="InterPro" id="IPR004099">
    <property type="entry name" value="Pyr_nucl-diS_OxRdtase_dimer"/>
</dbReference>
<dbReference type="InterPro" id="IPR016156">
    <property type="entry name" value="FAD/NAD-linked_Rdtase_dimer_sf"/>
</dbReference>
<dbReference type="PANTHER" id="PTHR43429">
    <property type="entry name" value="PYRIDINE NUCLEOTIDE-DISULFIDE OXIDOREDUCTASE DOMAIN-CONTAINING"/>
    <property type="match status" value="1"/>
</dbReference>
<dbReference type="InterPro" id="IPR023753">
    <property type="entry name" value="FAD/NAD-binding_dom"/>
</dbReference>
<evidence type="ECO:0000313" key="11">
    <source>
        <dbReference type="Proteomes" id="UP000050949"/>
    </source>
</evidence>
<evidence type="ECO:0000256" key="4">
    <source>
        <dbReference type="ARBA" id="ARBA00022827"/>
    </source>
</evidence>
<comment type="caution">
    <text evidence="10">The sequence shown here is derived from an EMBL/GenBank/DDBJ whole genome shotgun (WGS) entry which is preliminary data.</text>
</comment>
<reference evidence="10 11" key="1">
    <citation type="journal article" date="2015" name="Genome Announc.">
        <title>Expanding the biotechnology potential of lactobacilli through comparative genomics of 213 strains and associated genera.</title>
        <authorList>
            <person name="Sun Z."/>
            <person name="Harris H.M."/>
            <person name="McCann A."/>
            <person name="Guo C."/>
            <person name="Argimon S."/>
            <person name="Zhang W."/>
            <person name="Yang X."/>
            <person name="Jeffery I.B."/>
            <person name="Cooney J.C."/>
            <person name="Kagawa T.F."/>
            <person name="Liu W."/>
            <person name="Song Y."/>
            <person name="Salvetti E."/>
            <person name="Wrobel A."/>
            <person name="Rasinkangas P."/>
            <person name="Parkhill J."/>
            <person name="Rea M.C."/>
            <person name="O'Sullivan O."/>
            <person name="Ritari J."/>
            <person name="Douillard F.P."/>
            <person name="Paul Ross R."/>
            <person name="Yang R."/>
            <person name="Briner A.E."/>
            <person name="Felis G.E."/>
            <person name="de Vos W.M."/>
            <person name="Barrangou R."/>
            <person name="Klaenhammer T.R."/>
            <person name="Caufield P.W."/>
            <person name="Cui Y."/>
            <person name="Zhang H."/>
            <person name="O'Toole P.W."/>
        </authorList>
    </citation>
    <scope>NUCLEOTIDE SEQUENCE [LARGE SCALE GENOMIC DNA]</scope>
    <source>
        <strain evidence="10 11">DSM 16991</strain>
    </source>
</reference>
<dbReference type="Pfam" id="PF07992">
    <property type="entry name" value="Pyr_redox_2"/>
    <property type="match status" value="1"/>
</dbReference>
<dbReference type="Proteomes" id="UP000050949">
    <property type="component" value="Unassembled WGS sequence"/>
</dbReference>
<feature type="domain" description="Pyridine nucleotide-disulphide oxidoreductase dimerisation" evidence="8">
    <location>
        <begin position="335"/>
        <end position="441"/>
    </location>
</feature>
<dbReference type="Gene3D" id="3.50.50.60">
    <property type="entry name" value="FAD/NAD(P)-binding domain"/>
    <property type="match status" value="2"/>
</dbReference>
<dbReference type="PRINTS" id="PR00368">
    <property type="entry name" value="FADPNR"/>
</dbReference>
<dbReference type="GO" id="GO:0016491">
    <property type="term" value="F:oxidoreductase activity"/>
    <property type="evidence" value="ECO:0007669"/>
    <property type="project" value="UniProtKB-KW"/>
</dbReference>